<sequence length="417" mass="47038">MIKKALTLFLTSGILMSFTTVPDSDKFEKKANRIHEKCLTVDTHCDTPMLMIKPGFSVRDENKAPHSRVDLPRMKKGGLDAMFFAVFTSQKPRTEENYQKTYALANQMLDSIHAMLKKDSDLATLALKAEDLAKIEKTGKRAIYIGMENGFPLAKDISRVEEFYKRGVRYITLCHSFHNDICDSSSDGKPAEHNGVSDFGKQVIAEMNRLGMMVDVSHASDKSFFDAIELSKAPIIASHSSVRAIAQHNRNMTDEMIKKLAAKGGVIQICLLDEYVKNPDTTTVNYKRIKQIRKIYANDLDKMTEAQKDAMFKEWDELKAWKQKDMPSVKDLCDHIDHVKNLVGVDYVGIGSDFDGGGGLMDCGDVSQFPNITKELLRRGYTETEIRKIWGGNLLRVFREVEKTAEKIKTNPHLASL</sequence>
<dbReference type="RefSeq" id="WP_318347004.1">
    <property type="nucleotide sequence ID" value="NZ_AP018694.1"/>
</dbReference>
<dbReference type="PANTHER" id="PTHR10443">
    <property type="entry name" value="MICROSOMAL DIPEPTIDASE"/>
    <property type="match status" value="1"/>
</dbReference>
<reference evidence="1" key="1">
    <citation type="journal article" date="2020" name="Int. J. Syst. Evol. Microbiol.">
        <title>Aquipluma nitroreducens gen. nov. sp. nov., a novel facultatively anaerobic bacterium isolated from a freshwater lake.</title>
        <authorList>
            <person name="Watanabe M."/>
            <person name="Kojima H."/>
            <person name="Fukui M."/>
        </authorList>
    </citation>
    <scope>NUCLEOTIDE SEQUENCE</scope>
    <source>
        <strain evidence="1">MeG22</strain>
    </source>
</reference>
<gene>
    <name evidence="1" type="ORF">AQPE_2855</name>
</gene>
<evidence type="ECO:0000313" key="1">
    <source>
        <dbReference type="EMBL" id="BBE18691.1"/>
    </source>
</evidence>
<accession>A0A5K7SAT8</accession>
<dbReference type="Gene3D" id="3.20.20.140">
    <property type="entry name" value="Metal-dependent hydrolases"/>
    <property type="match status" value="1"/>
</dbReference>
<name>A0A5K7SAT8_9BACT</name>
<dbReference type="EMBL" id="AP018694">
    <property type="protein sequence ID" value="BBE18691.1"/>
    <property type="molecule type" value="Genomic_DNA"/>
</dbReference>
<protein>
    <submittedName>
        <fullName evidence="1">Dipeptidase</fullName>
    </submittedName>
</protein>
<dbReference type="SUPFAM" id="SSF51556">
    <property type="entry name" value="Metallo-dependent hydrolases"/>
    <property type="match status" value="1"/>
</dbReference>
<dbReference type="InterPro" id="IPR008257">
    <property type="entry name" value="Pept_M19"/>
</dbReference>
<proteinExistence type="predicted"/>
<dbReference type="Gene3D" id="1.10.287.650">
    <property type="entry name" value="L27 domain"/>
    <property type="match status" value="1"/>
</dbReference>
<dbReference type="PROSITE" id="PS51365">
    <property type="entry name" value="RENAL_DIPEPTIDASE_2"/>
    <property type="match status" value="1"/>
</dbReference>
<dbReference type="GO" id="GO:0006508">
    <property type="term" value="P:proteolysis"/>
    <property type="evidence" value="ECO:0007669"/>
    <property type="project" value="InterPro"/>
</dbReference>
<dbReference type="InterPro" id="IPR032466">
    <property type="entry name" value="Metal_Hydrolase"/>
</dbReference>
<dbReference type="GO" id="GO:0070573">
    <property type="term" value="F:metallodipeptidase activity"/>
    <property type="evidence" value="ECO:0007669"/>
    <property type="project" value="InterPro"/>
</dbReference>
<keyword evidence="2" id="KW-1185">Reference proteome</keyword>
<dbReference type="PANTHER" id="PTHR10443:SF12">
    <property type="entry name" value="DIPEPTIDASE"/>
    <property type="match status" value="1"/>
</dbReference>
<dbReference type="Proteomes" id="UP001193389">
    <property type="component" value="Chromosome"/>
</dbReference>
<dbReference type="KEGG" id="anf:AQPE_2855"/>
<dbReference type="CDD" id="cd01301">
    <property type="entry name" value="rDP_like"/>
    <property type="match status" value="1"/>
</dbReference>
<dbReference type="Pfam" id="PF01244">
    <property type="entry name" value="Peptidase_M19"/>
    <property type="match status" value="1"/>
</dbReference>
<dbReference type="AlphaFoldDB" id="A0A5K7SAT8"/>
<organism evidence="1 2">
    <name type="scientific">Aquipluma nitroreducens</name>
    <dbReference type="NCBI Taxonomy" id="2010828"/>
    <lineage>
        <taxon>Bacteria</taxon>
        <taxon>Pseudomonadati</taxon>
        <taxon>Bacteroidota</taxon>
        <taxon>Bacteroidia</taxon>
        <taxon>Marinilabiliales</taxon>
        <taxon>Prolixibacteraceae</taxon>
        <taxon>Aquipluma</taxon>
    </lineage>
</organism>
<evidence type="ECO:0000313" key="2">
    <source>
        <dbReference type="Proteomes" id="UP001193389"/>
    </source>
</evidence>